<dbReference type="Gene3D" id="3.40.50.300">
    <property type="entry name" value="P-loop containing nucleotide triphosphate hydrolases"/>
    <property type="match status" value="1"/>
</dbReference>
<dbReference type="RefSeq" id="YP_009322901.1">
    <property type="nucleotide sequence ID" value="NC_031926.1"/>
</dbReference>
<sequence length="407" mass="48133">MLNLLPQQIEVKTKHLTNKAGALFMKPGTGKTRPTIELVNSVKDVDLVVWVGPLRSIKPKYGLPSIIDEINKWGGFNCQNVVYMGIETLQSSDRAYLQLYKQISTAWRCFLVVDESIKMKNFDAKRTQRMLTLSQMVEYKLILNGTPITKNLLDLWSQIHFLSPLILRMDYAEFKNTFLKYTTITKHLSGRKSYTKEFITGIENIPYLYSLIGEYIFECDLNLDIKQVWNNYNYILCDENKQEYEELKTKFLDNKTLEEKNNNIFLEMTQKMQHIYCCTPNKFEVLRKHFKKYPEEKHIIFCKFIKSQEEVKKAFPKATVLSYQKESMSLNLQNYPYTIFWDKNFDWGLREQGTFRNYRTGNLEDCYYWDMTGDVGLEVLFDKNVSAKTNMVDYFKKVGRENLKKEL</sequence>
<dbReference type="OrthoDB" id="2514at10239"/>
<keyword evidence="3" id="KW-1185">Reference proteome</keyword>
<organism evidence="2 3">
    <name type="scientific">Flavobacterium phage 2A</name>
    <dbReference type="NCBI Taxonomy" id="1792273"/>
    <lineage>
        <taxon>Viruses</taxon>
        <taxon>Duplodnaviria</taxon>
        <taxon>Heunggongvirae</taxon>
        <taxon>Uroviricota</taxon>
        <taxon>Caudoviricetes</taxon>
        <taxon>Duneviridae</taxon>
        <taxon>Unahavirus</taxon>
        <taxon>Unahavirus uv2A</taxon>
    </lineage>
</organism>
<dbReference type="InterPro" id="IPR000330">
    <property type="entry name" value="SNF2_N"/>
</dbReference>
<dbReference type="SUPFAM" id="SSF52540">
    <property type="entry name" value="P-loop containing nucleoside triphosphate hydrolases"/>
    <property type="match status" value="2"/>
</dbReference>
<evidence type="ECO:0000259" key="1">
    <source>
        <dbReference type="Pfam" id="PF00176"/>
    </source>
</evidence>
<evidence type="ECO:0000313" key="2">
    <source>
        <dbReference type="EMBL" id="ANB40940.1"/>
    </source>
</evidence>
<dbReference type="EMBL" id="KU599887">
    <property type="protein sequence ID" value="ANB40940.1"/>
    <property type="molecule type" value="Genomic_DNA"/>
</dbReference>
<evidence type="ECO:0000313" key="3">
    <source>
        <dbReference type="Proteomes" id="UP000202917"/>
    </source>
</evidence>
<accession>A0A1B0WMK5</accession>
<feature type="domain" description="SNF2 N-terminal" evidence="1">
    <location>
        <begin position="77"/>
        <end position="238"/>
    </location>
</feature>
<reference evidence="2 3" key="1">
    <citation type="submission" date="2016-01" db="EMBL/GenBank/DDBJ databases">
        <title>Molecular aspects and genomic diversity of bacteriophages-specific to fish pathogen Flavobacterium psychrophilum.</title>
        <authorList>
            <person name="Castillo D."/>
            <person name="Middelboe M."/>
        </authorList>
    </citation>
    <scope>NUCLEOTIDE SEQUENCE [LARGE SCALE GENOMIC DNA]</scope>
</reference>
<dbReference type="GeneID" id="30308773"/>
<dbReference type="KEGG" id="vg:30308773"/>
<dbReference type="InterPro" id="IPR038718">
    <property type="entry name" value="SNF2-like_sf"/>
</dbReference>
<dbReference type="Proteomes" id="UP000202917">
    <property type="component" value="Segment"/>
</dbReference>
<dbReference type="Pfam" id="PF00176">
    <property type="entry name" value="SNF2-rel_dom"/>
    <property type="match status" value="1"/>
</dbReference>
<dbReference type="Gene3D" id="3.40.50.10810">
    <property type="entry name" value="Tandem AAA-ATPase domain"/>
    <property type="match status" value="1"/>
</dbReference>
<name>A0A1B0WMK5_9CAUD</name>
<proteinExistence type="predicted"/>
<dbReference type="GO" id="GO:0005524">
    <property type="term" value="F:ATP binding"/>
    <property type="evidence" value="ECO:0007669"/>
    <property type="project" value="InterPro"/>
</dbReference>
<protein>
    <recommendedName>
        <fullName evidence="1">SNF2 N-terminal domain-containing protein</fullName>
    </recommendedName>
</protein>
<dbReference type="InterPro" id="IPR027417">
    <property type="entry name" value="P-loop_NTPase"/>
</dbReference>